<gene>
    <name evidence="2" type="ORF">AVDCRST_MAG69-427</name>
</gene>
<feature type="compositionally biased region" description="Basic and acidic residues" evidence="1">
    <location>
        <begin position="99"/>
        <end position="115"/>
    </location>
</feature>
<sequence>RDLGAQVLLHALRARGDHHEPRDPVRQVDARLHHALARVALPGRRHPGGAGHPHSGGPRPPHRAGHRRHRVDRHRRSRQRQRRRDGRPTHGARSAARGVGDDRHPAGRPGQDGRPRPRSRVLAVRGHDAAHRRLLHVLELREQHRLRL</sequence>
<dbReference type="AlphaFoldDB" id="A0A6J4RK29"/>
<evidence type="ECO:0000256" key="1">
    <source>
        <dbReference type="SAM" id="MobiDB-lite"/>
    </source>
</evidence>
<dbReference type="EC" id="1.17.4.1" evidence="2"/>
<dbReference type="EMBL" id="CADCVP010000057">
    <property type="protein sequence ID" value="CAA9475772.1"/>
    <property type="molecule type" value="Genomic_DNA"/>
</dbReference>
<keyword evidence="2" id="KW-0560">Oxidoreductase</keyword>
<feature type="non-terminal residue" evidence="2">
    <location>
        <position position="1"/>
    </location>
</feature>
<protein>
    <submittedName>
        <fullName evidence="2">Ribonucleotide reductase of class II (Coenzyme B12-dependent)</fullName>
        <ecNumber evidence="2">1.17.4.1</ecNumber>
    </submittedName>
</protein>
<dbReference type="GO" id="GO:0004748">
    <property type="term" value="F:ribonucleoside-diphosphate reductase activity, thioredoxin disulfide as acceptor"/>
    <property type="evidence" value="ECO:0007669"/>
    <property type="project" value="UniProtKB-EC"/>
</dbReference>
<organism evidence="2">
    <name type="scientific">uncultured Solirubrobacteraceae bacterium</name>
    <dbReference type="NCBI Taxonomy" id="1162706"/>
    <lineage>
        <taxon>Bacteria</taxon>
        <taxon>Bacillati</taxon>
        <taxon>Actinomycetota</taxon>
        <taxon>Thermoleophilia</taxon>
        <taxon>Solirubrobacterales</taxon>
        <taxon>Solirubrobacteraceae</taxon>
        <taxon>environmental samples</taxon>
    </lineage>
</organism>
<feature type="non-terminal residue" evidence="2">
    <location>
        <position position="148"/>
    </location>
</feature>
<accession>A0A6J4RK29</accession>
<name>A0A6J4RK29_9ACTN</name>
<proteinExistence type="predicted"/>
<feature type="compositionally biased region" description="Basic residues" evidence="1">
    <location>
        <begin position="60"/>
        <end position="85"/>
    </location>
</feature>
<reference evidence="2" key="1">
    <citation type="submission" date="2020-02" db="EMBL/GenBank/DDBJ databases">
        <authorList>
            <person name="Meier V. D."/>
        </authorList>
    </citation>
    <scope>NUCLEOTIDE SEQUENCE</scope>
    <source>
        <strain evidence="2">AVDCRST_MAG69</strain>
    </source>
</reference>
<evidence type="ECO:0000313" key="2">
    <source>
        <dbReference type="EMBL" id="CAA9475772.1"/>
    </source>
</evidence>
<feature type="region of interest" description="Disordered" evidence="1">
    <location>
        <begin position="40"/>
        <end position="121"/>
    </location>
</feature>